<evidence type="ECO:0000256" key="1">
    <source>
        <dbReference type="SAM" id="SignalP"/>
    </source>
</evidence>
<dbReference type="EMBL" id="CM007382">
    <property type="protein sequence ID" value="ONK77614.1"/>
    <property type="molecule type" value="Genomic_DNA"/>
</dbReference>
<feature type="chain" id="PRO_5024333951" evidence="1">
    <location>
        <begin position="34"/>
        <end position="211"/>
    </location>
</feature>
<dbReference type="Gramene" id="ONK77614">
    <property type="protein sequence ID" value="ONK77614"/>
    <property type="gene ID" value="A4U43_C02F8560"/>
</dbReference>
<dbReference type="Proteomes" id="UP000243459">
    <property type="component" value="Chromosome 2"/>
</dbReference>
<evidence type="ECO:0000313" key="3">
    <source>
        <dbReference type="Proteomes" id="UP000243459"/>
    </source>
</evidence>
<keyword evidence="3" id="KW-1185">Reference proteome</keyword>
<dbReference type="OMA" id="QASEMAY"/>
<gene>
    <name evidence="2" type="ORF">A4U43_C02F8560</name>
</gene>
<dbReference type="AlphaFoldDB" id="A0A5P1FHS6"/>
<accession>A0A5P1FHS6</accession>
<evidence type="ECO:0000313" key="2">
    <source>
        <dbReference type="EMBL" id="ONK77614.1"/>
    </source>
</evidence>
<name>A0A5P1FHS6_ASPOF</name>
<proteinExistence type="predicted"/>
<dbReference type="OrthoDB" id="20872at2759"/>
<dbReference type="Gene3D" id="1.20.120.20">
    <property type="entry name" value="Apolipoprotein"/>
    <property type="match status" value="1"/>
</dbReference>
<organism evidence="2 3">
    <name type="scientific">Asparagus officinalis</name>
    <name type="common">Garden asparagus</name>
    <dbReference type="NCBI Taxonomy" id="4686"/>
    <lineage>
        <taxon>Eukaryota</taxon>
        <taxon>Viridiplantae</taxon>
        <taxon>Streptophyta</taxon>
        <taxon>Embryophyta</taxon>
        <taxon>Tracheophyta</taxon>
        <taxon>Spermatophyta</taxon>
        <taxon>Magnoliopsida</taxon>
        <taxon>Liliopsida</taxon>
        <taxon>Asparagales</taxon>
        <taxon>Asparagaceae</taxon>
        <taxon>Asparagoideae</taxon>
        <taxon>Asparagus</taxon>
    </lineage>
</organism>
<feature type="signal peptide" evidence="1">
    <location>
        <begin position="1"/>
        <end position="33"/>
    </location>
</feature>
<keyword evidence="1" id="KW-0732">Signal</keyword>
<protein>
    <submittedName>
        <fullName evidence="2">Uncharacterized protein</fullName>
    </submittedName>
</protein>
<sequence>MAKARTRPMNSSSLLKILEVFAVAFLLLIAVDGSTMENAKERVNLAADEGKIKGSETMQDAMETIESWAGWAKEKLAGLGIAMDDDEEEAARDAVKKARDIAVKTKDMVADVASGAADKAKEAKGVMKDKAEEVKETLKDKASHASESISNLSVEEAETAYEGAKHKATEAYDAMSQGAKEAYEDAKERVVSDQATGNHVGVLMNHEAEEL</sequence>
<reference evidence="3" key="1">
    <citation type="journal article" date="2017" name="Nat. Commun.">
        <title>The asparagus genome sheds light on the origin and evolution of a young Y chromosome.</title>
        <authorList>
            <person name="Harkess A."/>
            <person name="Zhou J."/>
            <person name="Xu C."/>
            <person name="Bowers J.E."/>
            <person name="Van der Hulst R."/>
            <person name="Ayyampalayam S."/>
            <person name="Mercati F."/>
            <person name="Riccardi P."/>
            <person name="McKain M.R."/>
            <person name="Kakrana A."/>
            <person name="Tang H."/>
            <person name="Ray J."/>
            <person name="Groenendijk J."/>
            <person name="Arikit S."/>
            <person name="Mathioni S.M."/>
            <person name="Nakano M."/>
            <person name="Shan H."/>
            <person name="Telgmann-Rauber A."/>
            <person name="Kanno A."/>
            <person name="Yue Z."/>
            <person name="Chen H."/>
            <person name="Li W."/>
            <person name="Chen Y."/>
            <person name="Xu X."/>
            <person name="Zhang Y."/>
            <person name="Luo S."/>
            <person name="Chen H."/>
            <person name="Gao J."/>
            <person name="Mao Z."/>
            <person name="Pires J.C."/>
            <person name="Luo M."/>
            <person name="Kudrna D."/>
            <person name="Wing R.A."/>
            <person name="Meyers B.C."/>
            <person name="Yi K."/>
            <person name="Kong H."/>
            <person name="Lavrijsen P."/>
            <person name="Sunseri F."/>
            <person name="Falavigna A."/>
            <person name="Ye Y."/>
            <person name="Leebens-Mack J.H."/>
            <person name="Chen G."/>
        </authorList>
    </citation>
    <scope>NUCLEOTIDE SEQUENCE [LARGE SCALE GENOMIC DNA]</scope>
    <source>
        <strain evidence="3">cv. DH0086</strain>
    </source>
</reference>